<feature type="domain" description="SIAH-type" evidence="11">
    <location>
        <begin position="67"/>
        <end position="127"/>
    </location>
</feature>
<evidence type="ECO:0000313" key="12">
    <source>
        <dbReference type="EMBL" id="KDR23538.1"/>
    </source>
</evidence>
<dbReference type="eggNOG" id="KOG3002">
    <property type="taxonomic scope" value="Eukaryota"/>
</dbReference>
<evidence type="ECO:0000256" key="4">
    <source>
        <dbReference type="ARBA" id="ARBA00022679"/>
    </source>
</evidence>
<name>A0A067RKJ6_ZOONE</name>
<dbReference type="GO" id="GO:0043161">
    <property type="term" value="P:proteasome-mediated ubiquitin-dependent protein catabolic process"/>
    <property type="evidence" value="ECO:0007669"/>
    <property type="project" value="TreeGrafter"/>
</dbReference>
<dbReference type="UniPathway" id="UPA00143"/>
<dbReference type="SUPFAM" id="SSF49599">
    <property type="entry name" value="TRAF domain-like"/>
    <property type="match status" value="1"/>
</dbReference>
<gene>
    <name evidence="12" type="ORF">L798_14274</name>
</gene>
<comment type="similarity">
    <text evidence="3 10">Belongs to the SINA (Seven in absentia) family.</text>
</comment>
<comment type="domain">
    <text evidence="10">The RING-type zinc finger domain is essential for ubiquitin ligase activity.</text>
</comment>
<keyword evidence="6 9" id="KW-0863">Zinc-finger</keyword>
<evidence type="ECO:0000256" key="3">
    <source>
        <dbReference type="ARBA" id="ARBA00009119"/>
    </source>
</evidence>
<dbReference type="GO" id="GO:0016567">
    <property type="term" value="P:protein ubiquitination"/>
    <property type="evidence" value="ECO:0007669"/>
    <property type="project" value="UniProtKB-UniPathway"/>
</dbReference>
<keyword evidence="13" id="KW-1185">Reference proteome</keyword>
<dbReference type="PANTHER" id="PTHR45877:SF2">
    <property type="entry name" value="E3 UBIQUITIN-PROTEIN LIGASE SINA-RELATED"/>
    <property type="match status" value="1"/>
</dbReference>
<evidence type="ECO:0000256" key="8">
    <source>
        <dbReference type="ARBA" id="ARBA00022833"/>
    </source>
</evidence>
<evidence type="ECO:0000256" key="2">
    <source>
        <dbReference type="ARBA" id="ARBA00004906"/>
    </source>
</evidence>
<reference evidence="12 13" key="1">
    <citation type="journal article" date="2014" name="Nat. Commun.">
        <title>Molecular traces of alternative social organization in a termite genome.</title>
        <authorList>
            <person name="Terrapon N."/>
            <person name="Li C."/>
            <person name="Robertson H.M."/>
            <person name="Ji L."/>
            <person name="Meng X."/>
            <person name="Booth W."/>
            <person name="Chen Z."/>
            <person name="Childers C.P."/>
            <person name="Glastad K.M."/>
            <person name="Gokhale K."/>
            <person name="Gowin J."/>
            <person name="Gronenberg W."/>
            <person name="Hermansen R.A."/>
            <person name="Hu H."/>
            <person name="Hunt B.G."/>
            <person name="Huylmans A.K."/>
            <person name="Khalil S.M."/>
            <person name="Mitchell R.D."/>
            <person name="Munoz-Torres M.C."/>
            <person name="Mustard J.A."/>
            <person name="Pan H."/>
            <person name="Reese J.T."/>
            <person name="Scharf M.E."/>
            <person name="Sun F."/>
            <person name="Vogel H."/>
            <person name="Xiao J."/>
            <person name="Yang W."/>
            <person name="Yang Z."/>
            <person name="Yang Z."/>
            <person name="Zhou J."/>
            <person name="Zhu J."/>
            <person name="Brent C.S."/>
            <person name="Elsik C.G."/>
            <person name="Goodisman M.A."/>
            <person name="Liberles D.A."/>
            <person name="Roe R.M."/>
            <person name="Vargo E.L."/>
            <person name="Vilcinskas A."/>
            <person name="Wang J."/>
            <person name="Bornberg-Bauer E."/>
            <person name="Korb J."/>
            <person name="Zhang G."/>
            <person name="Liebig J."/>
        </authorList>
    </citation>
    <scope>NUCLEOTIDE SEQUENCE [LARGE SCALE GENOMIC DNA]</scope>
    <source>
        <tissue evidence="12">Whole organism</tissue>
    </source>
</reference>
<comment type="function">
    <text evidence="10">E3 ubiquitin-protein ligase that mediates ubiquitination and subsequent proteasomal degradation of target proteins. E3 ubiquitin ligases accept ubiquitin from an E2 ubiquitin-conjugating enzyme in the form of a thioester and then directly transfers the ubiquitin to targeted substrates.</text>
</comment>
<dbReference type="GO" id="GO:0008270">
    <property type="term" value="F:zinc ion binding"/>
    <property type="evidence" value="ECO:0007669"/>
    <property type="project" value="UniProtKB-KW"/>
</dbReference>
<evidence type="ECO:0000256" key="9">
    <source>
        <dbReference type="PROSITE-ProRule" id="PRU00455"/>
    </source>
</evidence>
<dbReference type="PANTHER" id="PTHR45877">
    <property type="entry name" value="E3 UBIQUITIN-PROTEIN LIGASE SIAH2"/>
    <property type="match status" value="1"/>
</dbReference>
<organism evidence="12 13">
    <name type="scientific">Zootermopsis nevadensis</name>
    <name type="common">Dampwood termite</name>
    <dbReference type="NCBI Taxonomy" id="136037"/>
    <lineage>
        <taxon>Eukaryota</taxon>
        <taxon>Metazoa</taxon>
        <taxon>Ecdysozoa</taxon>
        <taxon>Arthropoda</taxon>
        <taxon>Hexapoda</taxon>
        <taxon>Insecta</taxon>
        <taxon>Pterygota</taxon>
        <taxon>Neoptera</taxon>
        <taxon>Polyneoptera</taxon>
        <taxon>Dictyoptera</taxon>
        <taxon>Blattodea</taxon>
        <taxon>Blattoidea</taxon>
        <taxon>Termitoidae</taxon>
        <taxon>Termopsidae</taxon>
        <taxon>Zootermopsis</taxon>
    </lineage>
</organism>
<dbReference type="InParanoid" id="A0A067RKJ6"/>
<comment type="domain">
    <text evidence="10">The SBD domain (substrate-binding domain) mediates the interaction with substrate proteins. It is related to the TRAF family.</text>
</comment>
<evidence type="ECO:0000256" key="5">
    <source>
        <dbReference type="ARBA" id="ARBA00022723"/>
    </source>
</evidence>
<dbReference type="Proteomes" id="UP000027135">
    <property type="component" value="Unassembled WGS sequence"/>
</dbReference>
<keyword evidence="5 10" id="KW-0479">Metal-binding</keyword>
<comment type="catalytic activity">
    <reaction evidence="1 10">
        <text>S-ubiquitinyl-[E2 ubiquitin-conjugating enzyme]-L-cysteine + [acceptor protein]-L-lysine = [E2 ubiquitin-conjugating enzyme]-L-cysteine + N(6)-ubiquitinyl-[acceptor protein]-L-lysine.</text>
        <dbReference type="EC" id="2.3.2.27"/>
    </reaction>
</comment>
<evidence type="ECO:0000256" key="6">
    <source>
        <dbReference type="ARBA" id="ARBA00022771"/>
    </source>
</evidence>
<dbReference type="Pfam" id="PF03145">
    <property type="entry name" value="Sina_TRAF"/>
    <property type="match status" value="1"/>
</dbReference>
<sequence length="258" mass="30709">MASPDGRNLINLLECPSCHQTMALPIFLCEAGHNVCYRCRGQRTNCPSCYNTITQTRNHLAERFAEKLPYSCTNQNLGCEEKFLLRDLPSHEAACPFRLYYCVPCRPRCRWRGRRFQVLEHMKDEHKELVWVKAYNSLVYENFDHKTDYTCTHILSSYREIFWCHSKRDAKQGKLFELVQYVGQKEKAAKFEYEFEFYAKGNSRRAIFRNTVHSEDDDVEKIYESGDCLILDLSVLKYFVTEKKQLFYNFTVERVWYN</sequence>
<dbReference type="InterPro" id="IPR049548">
    <property type="entry name" value="Sina-like_RING"/>
</dbReference>
<dbReference type="Gene3D" id="3.30.40.10">
    <property type="entry name" value="Zinc/RING finger domain, C3HC4 (zinc finger)"/>
    <property type="match status" value="2"/>
</dbReference>
<evidence type="ECO:0000256" key="10">
    <source>
        <dbReference type="RuleBase" id="RU201113"/>
    </source>
</evidence>
<dbReference type="PROSITE" id="PS51081">
    <property type="entry name" value="ZF_SIAH"/>
    <property type="match status" value="1"/>
</dbReference>
<dbReference type="Gene3D" id="2.60.210.10">
    <property type="entry name" value="Apoptosis, Tumor Necrosis Factor Receptor Associated Protein 2, Chain A"/>
    <property type="match status" value="1"/>
</dbReference>
<dbReference type="InterPro" id="IPR008974">
    <property type="entry name" value="TRAF-like"/>
</dbReference>
<evidence type="ECO:0000256" key="1">
    <source>
        <dbReference type="ARBA" id="ARBA00000900"/>
    </source>
</evidence>
<dbReference type="OMA" id="NIIGGNH"/>
<dbReference type="InterPro" id="IPR018121">
    <property type="entry name" value="7-in-absentia-prot_TRAF-dom"/>
</dbReference>
<dbReference type="Pfam" id="PF21361">
    <property type="entry name" value="Sina_ZnF"/>
    <property type="match status" value="1"/>
</dbReference>
<dbReference type="EMBL" id="KK852459">
    <property type="protein sequence ID" value="KDR23538.1"/>
    <property type="molecule type" value="Genomic_DNA"/>
</dbReference>
<keyword evidence="7 10" id="KW-0833">Ubl conjugation pathway</keyword>
<accession>A0A067RKJ6</accession>
<keyword evidence="4" id="KW-0808">Transferase</keyword>
<protein>
    <recommendedName>
        <fullName evidence="10">E3 ubiquitin-protein ligase</fullName>
        <ecNumber evidence="10">2.3.2.27</ecNumber>
    </recommendedName>
</protein>
<evidence type="ECO:0000256" key="7">
    <source>
        <dbReference type="ARBA" id="ARBA00022786"/>
    </source>
</evidence>
<keyword evidence="8 10" id="KW-0862">Zinc</keyword>
<dbReference type="EC" id="2.3.2.27" evidence="10"/>
<dbReference type="InterPro" id="IPR013010">
    <property type="entry name" value="Znf_SIAH"/>
</dbReference>
<dbReference type="GO" id="GO:0005737">
    <property type="term" value="C:cytoplasm"/>
    <property type="evidence" value="ECO:0007669"/>
    <property type="project" value="InterPro"/>
</dbReference>
<comment type="pathway">
    <text evidence="2 10">Protein modification; protein ubiquitination.</text>
</comment>
<evidence type="ECO:0000313" key="13">
    <source>
        <dbReference type="Proteomes" id="UP000027135"/>
    </source>
</evidence>
<proteinExistence type="inferred from homology"/>
<dbReference type="InterPro" id="IPR004162">
    <property type="entry name" value="SINA-like_animal"/>
</dbReference>
<evidence type="ECO:0000259" key="11">
    <source>
        <dbReference type="PROSITE" id="PS51081"/>
    </source>
</evidence>
<dbReference type="GO" id="GO:0061630">
    <property type="term" value="F:ubiquitin protein ligase activity"/>
    <property type="evidence" value="ECO:0007669"/>
    <property type="project" value="UniProtKB-EC"/>
</dbReference>
<dbReference type="Pfam" id="PF21362">
    <property type="entry name" value="Sina_RING"/>
    <property type="match status" value="1"/>
</dbReference>
<dbReference type="AlphaFoldDB" id="A0A067RKJ6"/>
<dbReference type="InterPro" id="IPR013083">
    <property type="entry name" value="Znf_RING/FYVE/PHD"/>
</dbReference>
<dbReference type="GO" id="GO:0031624">
    <property type="term" value="F:ubiquitin conjugating enzyme binding"/>
    <property type="evidence" value="ECO:0007669"/>
    <property type="project" value="TreeGrafter"/>
</dbReference>
<dbReference type="STRING" id="136037.A0A067RKJ6"/>